<accession>A0A919Q2E0</accession>
<dbReference type="Proteomes" id="UP000660611">
    <property type="component" value="Unassembled WGS sequence"/>
</dbReference>
<organism evidence="1 2">
    <name type="scientific">Dactylosporangium siamense</name>
    <dbReference type="NCBI Taxonomy" id="685454"/>
    <lineage>
        <taxon>Bacteria</taxon>
        <taxon>Bacillati</taxon>
        <taxon>Actinomycetota</taxon>
        <taxon>Actinomycetes</taxon>
        <taxon>Micromonosporales</taxon>
        <taxon>Micromonosporaceae</taxon>
        <taxon>Dactylosporangium</taxon>
    </lineage>
</organism>
<evidence type="ECO:0000313" key="1">
    <source>
        <dbReference type="EMBL" id="GIG53153.1"/>
    </source>
</evidence>
<dbReference type="AlphaFoldDB" id="A0A919Q2E0"/>
<reference evidence="1" key="1">
    <citation type="submission" date="2021-01" db="EMBL/GenBank/DDBJ databases">
        <title>Whole genome shotgun sequence of Dactylosporangium siamense NBRC 106093.</title>
        <authorList>
            <person name="Komaki H."/>
            <person name="Tamura T."/>
        </authorList>
    </citation>
    <scope>NUCLEOTIDE SEQUENCE</scope>
    <source>
        <strain evidence="1">NBRC 106093</strain>
    </source>
</reference>
<comment type="caution">
    <text evidence="1">The sequence shown here is derived from an EMBL/GenBank/DDBJ whole genome shotgun (WGS) entry which is preliminary data.</text>
</comment>
<name>A0A919Q2E0_9ACTN</name>
<dbReference type="RefSeq" id="WP_203854756.1">
    <property type="nucleotide sequence ID" value="NZ_BAAAVW010000030.1"/>
</dbReference>
<protein>
    <submittedName>
        <fullName evidence="1">Uncharacterized protein</fullName>
    </submittedName>
</protein>
<evidence type="ECO:0000313" key="2">
    <source>
        <dbReference type="Proteomes" id="UP000660611"/>
    </source>
</evidence>
<dbReference type="EMBL" id="BONQ01000215">
    <property type="protein sequence ID" value="GIG53153.1"/>
    <property type="molecule type" value="Genomic_DNA"/>
</dbReference>
<sequence length="92" mass="10616">MTTERPDDVFRPWDIDQSEDVDRAIGLLRALNAAYSARIAHPRPGDDLEQLRAERRRYATEQRHLNPADQPTIVRILTEYPAVLRQVRTGPP</sequence>
<proteinExistence type="predicted"/>
<gene>
    <name evidence="1" type="ORF">Dsi01nite_111940</name>
</gene>
<keyword evidence="2" id="KW-1185">Reference proteome</keyword>